<feature type="compositionally biased region" description="Polar residues" evidence="2">
    <location>
        <begin position="1"/>
        <end position="23"/>
    </location>
</feature>
<dbReference type="EMBL" id="VDEP01000203">
    <property type="protein sequence ID" value="KAA1124703.1"/>
    <property type="molecule type" value="Genomic_DNA"/>
</dbReference>
<feature type="coiled-coil region" evidence="1">
    <location>
        <begin position="57"/>
        <end position="87"/>
    </location>
</feature>
<organism evidence="3 4">
    <name type="scientific">Puccinia graminis f. sp. tritici</name>
    <dbReference type="NCBI Taxonomy" id="56615"/>
    <lineage>
        <taxon>Eukaryota</taxon>
        <taxon>Fungi</taxon>
        <taxon>Dikarya</taxon>
        <taxon>Basidiomycota</taxon>
        <taxon>Pucciniomycotina</taxon>
        <taxon>Pucciniomycetes</taxon>
        <taxon>Pucciniales</taxon>
        <taxon>Pucciniaceae</taxon>
        <taxon>Puccinia</taxon>
    </lineage>
</organism>
<dbReference type="AlphaFoldDB" id="A0A5B0RIE2"/>
<protein>
    <submittedName>
        <fullName evidence="3">Uncharacterized protein</fullName>
    </submittedName>
</protein>
<keyword evidence="1" id="KW-0175">Coiled coil</keyword>
<evidence type="ECO:0000256" key="1">
    <source>
        <dbReference type="SAM" id="Coils"/>
    </source>
</evidence>
<dbReference type="Proteomes" id="UP000325313">
    <property type="component" value="Unassembled WGS sequence"/>
</dbReference>
<evidence type="ECO:0000313" key="4">
    <source>
        <dbReference type="Proteomes" id="UP000325313"/>
    </source>
</evidence>
<proteinExistence type="predicted"/>
<gene>
    <name evidence="3" type="ORF">PGTUg99_031238</name>
</gene>
<sequence length="92" mass="10468">MANSDQSNQPNSCNQPAPASGSSVDLIPHMTENNKQVAFKILSDFLSKMTPGQHSCKKIYQDSNKQLKQLKDEVMEQTKQRKEQMDQQWALD</sequence>
<evidence type="ECO:0000256" key="2">
    <source>
        <dbReference type="SAM" id="MobiDB-lite"/>
    </source>
</evidence>
<reference evidence="3 4" key="1">
    <citation type="submission" date="2019-05" db="EMBL/GenBank/DDBJ databases">
        <title>Emergence of the Ug99 lineage of the wheat stem rust pathogen through somatic hybridization.</title>
        <authorList>
            <person name="Li F."/>
            <person name="Upadhyaya N.M."/>
            <person name="Sperschneider J."/>
            <person name="Matny O."/>
            <person name="Nguyen-Phuc H."/>
            <person name="Mago R."/>
            <person name="Raley C."/>
            <person name="Miller M.E."/>
            <person name="Silverstein K.A.T."/>
            <person name="Henningsen E."/>
            <person name="Hirsch C.D."/>
            <person name="Visser B."/>
            <person name="Pretorius Z.A."/>
            <person name="Steffenson B.J."/>
            <person name="Schwessinger B."/>
            <person name="Dodds P.N."/>
            <person name="Figueroa M."/>
        </authorList>
    </citation>
    <scope>NUCLEOTIDE SEQUENCE [LARGE SCALE GENOMIC DNA]</scope>
    <source>
        <strain evidence="3 4">Ug99</strain>
    </source>
</reference>
<evidence type="ECO:0000313" key="3">
    <source>
        <dbReference type="EMBL" id="KAA1124703.1"/>
    </source>
</evidence>
<accession>A0A5B0RIE2</accession>
<name>A0A5B0RIE2_PUCGR</name>
<comment type="caution">
    <text evidence="3">The sequence shown here is derived from an EMBL/GenBank/DDBJ whole genome shotgun (WGS) entry which is preliminary data.</text>
</comment>
<feature type="region of interest" description="Disordered" evidence="2">
    <location>
        <begin position="1"/>
        <end position="29"/>
    </location>
</feature>